<dbReference type="PANTHER" id="PTHR14030:SF4">
    <property type="entry name" value="BUB1 KINASE, ISOFORM A-RELATED"/>
    <property type="match status" value="1"/>
</dbReference>
<dbReference type="AlphaFoldDB" id="A0AAU9JHB0"/>
<dbReference type="PANTHER" id="PTHR14030">
    <property type="entry name" value="MITOTIC CHECKPOINT SERINE/THREONINE-PROTEIN KINASE BUB1"/>
    <property type="match status" value="1"/>
</dbReference>
<dbReference type="Proteomes" id="UP001162131">
    <property type="component" value="Unassembled WGS sequence"/>
</dbReference>
<dbReference type="EMBL" id="CAJZBQ010000040">
    <property type="protein sequence ID" value="CAG9326274.1"/>
    <property type="molecule type" value="Genomic_DNA"/>
</dbReference>
<comment type="caution">
    <text evidence="2">The sequence shown here is derived from an EMBL/GenBank/DDBJ whole genome shotgun (WGS) entry which is preliminary data.</text>
</comment>
<dbReference type="InterPro" id="IPR015661">
    <property type="entry name" value="Bub1/Mad3"/>
</dbReference>
<keyword evidence="3" id="KW-1185">Reference proteome</keyword>
<organism evidence="2 3">
    <name type="scientific">Blepharisma stoltei</name>
    <dbReference type="NCBI Taxonomy" id="1481888"/>
    <lineage>
        <taxon>Eukaryota</taxon>
        <taxon>Sar</taxon>
        <taxon>Alveolata</taxon>
        <taxon>Ciliophora</taxon>
        <taxon>Postciliodesmatophora</taxon>
        <taxon>Heterotrichea</taxon>
        <taxon>Heterotrichida</taxon>
        <taxon>Blepharismidae</taxon>
        <taxon>Blepharisma</taxon>
    </lineage>
</organism>
<gene>
    <name evidence="2" type="ORF">BSTOLATCC_MIC40703</name>
</gene>
<dbReference type="GO" id="GO:0051754">
    <property type="term" value="P:meiotic sister chromatid cohesion, centromeric"/>
    <property type="evidence" value="ECO:0007669"/>
    <property type="project" value="TreeGrafter"/>
</dbReference>
<evidence type="ECO:0000313" key="2">
    <source>
        <dbReference type="EMBL" id="CAG9326274.1"/>
    </source>
</evidence>
<dbReference type="GO" id="GO:0032991">
    <property type="term" value="C:protein-containing complex"/>
    <property type="evidence" value="ECO:0007669"/>
    <property type="project" value="UniProtKB-ARBA"/>
</dbReference>
<dbReference type="Gene3D" id="1.25.40.430">
    <property type="match status" value="1"/>
</dbReference>
<sequence length="251" mass="29334">MYRSNTFDPWKENIQEFNRRSTFEEISHYLSDLSAGHPDPLSVYLPYLNDTKFKHSSPLLIQTLHHFAKSPVYSNDPRYLNLWVIYAENCQDPLLIYEEMLQKNIGLAFAMIYVAIAEIYEARRQYIQAEHAYLLGVFRQAEPLIKLKKLYNDFLHRTSGPRAFEKYSDEVSVEEAKALLSLRFQAHEIEDRHEFPLCQSPARVIGQSTMHLSACKKTPTIEGIYQSPHISNVIFNTSPYEIRGRRPFTQL</sequence>
<evidence type="ECO:0000259" key="1">
    <source>
        <dbReference type="PROSITE" id="PS51489"/>
    </source>
</evidence>
<proteinExistence type="predicted"/>
<dbReference type="GO" id="GO:0004672">
    <property type="term" value="F:protein kinase activity"/>
    <property type="evidence" value="ECO:0007669"/>
    <property type="project" value="TreeGrafter"/>
</dbReference>
<dbReference type="GO" id="GO:0007094">
    <property type="term" value="P:mitotic spindle assembly checkpoint signaling"/>
    <property type="evidence" value="ECO:0007669"/>
    <property type="project" value="InterPro"/>
</dbReference>
<protein>
    <recommendedName>
        <fullName evidence="1">BUB1 N-terminal domain-containing protein</fullName>
    </recommendedName>
</protein>
<dbReference type="PROSITE" id="PS51489">
    <property type="entry name" value="BUB1_N"/>
    <property type="match status" value="1"/>
</dbReference>
<name>A0AAU9JHB0_9CILI</name>
<feature type="domain" description="BUB1 N-terminal" evidence="1">
    <location>
        <begin position="10"/>
        <end position="177"/>
    </location>
</feature>
<dbReference type="SMART" id="SM00777">
    <property type="entry name" value="Mad3_BUB1_I"/>
    <property type="match status" value="1"/>
</dbReference>
<dbReference type="InterPro" id="IPR013212">
    <property type="entry name" value="Mad3/Bub1_I"/>
</dbReference>
<evidence type="ECO:0000313" key="3">
    <source>
        <dbReference type="Proteomes" id="UP001162131"/>
    </source>
</evidence>
<dbReference type="Pfam" id="PF08311">
    <property type="entry name" value="Mad3_BUB1_I"/>
    <property type="match status" value="1"/>
</dbReference>
<accession>A0AAU9JHB0</accession>
<reference evidence="2" key="1">
    <citation type="submission" date="2021-09" db="EMBL/GenBank/DDBJ databases">
        <authorList>
            <consortium name="AG Swart"/>
            <person name="Singh M."/>
            <person name="Singh A."/>
            <person name="Seah K."/>
            <person name="Emmerich C."/>
        </authorList>
    </citation>
    <scope>NUCLEOTIDE SEQUENCE</scope>
    <source>
        <strain evidence="2">ATCC30299</strain>
    </source>
</reference>